<gene>
    <name evidence="2" type="ORF">S01H1_71635</name>
</gene>
<comment type="caution">
    <text evidence="2">The sequence shown here is derived from an EMBL/GenBank/DDBJ whole genome shotgun (WGS) entry which is preliminary data.</text>
</comment>
<evidence type="ECO:0000313" key="2">
    <source>
        <dbReference type="EMBL" id="GAG29211.1"/>
    </source>
</evidence>
<dbReference type="InterPro" id="IPR012337">
    <property type="entry name" value="RNaseH-like_sf"/>
</dbReference>
<organism evidence="2">
    <name type="scientific">marine sediment metagenome</name>
    <dbReference type="NCBI Taxonomy" id="412755"/>
    <lineage>
        <taxon>unclassified sequences</taxon>
        <taxon>metagenomes</taxon>
        <taxon>ecological metagenomes</taxon>
    </lineage>
</organism>
<reference evidence="2" key="1">
    <citation type="journal article" date="2014" name="Front. Microbiol.">
        <title>High frequency of phylogenetically diverse reductive dehalogenase-homologous genes in deep subseafloor sedimentary metagenomes.</title>
        <authorList>
            <person name="Kawai M."/>
            <person name="Futagami T."/>
            <person name="Toyoda A."/>
            <person name="Takaki Y."/>
            <person name="Nishi S."/>
            <person name="Hori S."/>
            <person name="Arai W."/>
            <person name="Tsubouchi T."/>
            <person name="Morono Y."/>
            <person name="Uchiyama I."/>
            <person name="Ito T."/>
            <person name="Fujiyama A."/>
            <person name="Inagaki F."/>
            <person name="Takami H."/>
        </authorList>
    </citation>
    <scope>NUCLEOTIDE SEQUENCE</scope>
    <source>
        <strain evidence="2">Expedition CK06-06</strain>
    </source>
</reference>
<dbReference type="EMBL" id="BARS01047713">
    <property type="protein sequence ID" value="GAG29211.1"/>
    <property type="molecule type" value="Genomic_DNA"/>
</dbReference>
<proteinExistence type="predicted"/>
<dbReference type="InterPro" id="IPR001584">
    <property type="entry name" value="Integrase_cat-core"/>
</dbReference>
<dbReference type="Gene3D" id="3.30.420.10">
    <property type="entry name" value="Ribonuclease H-like superfamily/Ribonuclease H"/>
    <property type="match status" value="1"/>
</dbReference>
<name>X0XWQ5_9ZZZZ</name>
<dbReference type="GO" id="GO:0015074">
    <property type="term" value="P:DNA integration"/>
    <property type="evidence" value="ECO:0007669"/>
    <property type="project" value="InterPro"/>
</dbReference>
<evidence type="ECO:0000259" key="1">
    <source>
        <dbReference type="Pfam" id="PF13683"/>
    </source>
</evidence>
<feature type="domain" description="Integrase catalytic" evidence="1">
    <location>
        <begin position="17"/>
        <end position="82"/>
    </location>
</feature>
<feature type="non-terminal residue" evidence="2">
    <location>
        <position position="1"/>
    </location>
</feature>
<dbReference type="SUPFAM" id="SSF53098">
    <property type="entry name" value="Ribonuclease H-like"/>
    <property type="match status" value="1"/>
</dbReference>
<dbReference type="InterPro" id="IPR036397">
    <property type="entry name" value="RNaseH_sf"/>
</dbReference>
<dbReference type="GO" id="GO:0003676">
    <property type="term" value="F:nucleic acid binding"/>
    <property type="evidence" value="ECO:0007669"/>
    <property type="project" value="InterPro"/>
</dbReference>
<accession>X0XWQ5</accession>
<protein>
    <recommendedName>
        <fullName evidence="1">Integrase catalytic domain-containing protein</fullName>
    </recommendedName>
</protein>
<dbReference type="AlphaFoldDB" id="X0XWQ5"/>
<sequence>GSPMIAHGYLDFMSELDVTCSHSRPRVSNDNPFSESQFKTQKYQPDYPGRFTDISHARRWCEAYFNWYNFEHHHSGLAGFTPEQVFTGRSQEVAKQKQRALDASYRRNPERFVRGQPSVPMPPKTVAINPVVLNDDGSVDGDRVNFPTLSAAGYVKKTLSLK</sequence>
<dbReference type="Pfam" id="PF13683">
    <property type="entry name" value="rve_3"/>
    <property type="match status" value="1"/>
</dbReference>